<dbReference type="SMART" id="SM00065">
    <property type="entry name" value="GAF"/>
    <property type="match status" value="1"/>
</dbReference>
<dbReference type="InterPro" id="IPR043150">
    <property type="entry name" value="Phytochrome_PHY_sf"/>
</dbReference>
<dbReference type="PANTHER" id="PTHR43156:SF2">
    <property type="entry name" value="STAGE II SPORULATION PROTEIN E"/>
    <property type="match status" value="1"/>
</dbReference>
<dbReference type="PRINTS" id="PR01033">
    <property type="entry name" value="PHYTOCHROME"/>
</dbReference>
<dbReference type="GO" id="GO:0009584">
    <property type="term" value="P:detection of visible light"/>
    <property type="evidence" value="ECO:0007669"/>
    <property type="project" value="InterPro"/>
</dbReference>
<evidence type="ECO:0000313" key="9">
    <source>
        <dbReference type="Proteomes" id="UP000473525"/>
    </source>
</evidence>
<comment type="caution">
    <text evidence="8">The sequence shown here is derived from an EMBL/GenBank/DDBJ whole genome shotgun (WGS) entry which is preliminary data.</text>
</comment>
<evidence type="ECO:0000256" key="4">
    <source>
        <dbReference type="ARBA" id="ARBA00022991"/>
    </source>
</evidence>
<dbReference type="InterPro" id="IPR035965">
    <property type="entry name" value="PAS-like_dom_sf"/>
</dbReference>
<evidence type="ECO:0000313" key="8">
    <source>
        <dbReference type="EMBL" id="MVQ49958.1"/>
    </source>
</evidence>
<dbReference type="SUPFAM" id="SSF55781">
    <property type="entry name" value="GAF domain-like"/>
    <property type="match status" value="2"/>
</dbReference>
<reference evidence="8 9" key="1">
    <citation type="submission" date="2019-12" db="EMBL/GenBank/DDBJ databases">
        <authorList>
            <person name="Huq M.A."/>
        </authorList>
    </citation>
    <scope>NUCLEOTIDE SEQUENCE [LARGE SCALE GENOMIC DNA]</scope>
    <source>
        <strain evidence="8 9">MAH-18</strain>
    </source>
</reference>
<dbReference type="Pfam" id="PF07228">
    <property type="entry name" value="SpoIIE"/>
    <property type="match status" value="1"/>
</dbReference>
<dbReference type="GO" id="GO:0006355">
    <property type="term" value="P:regulation of DNA-templated transcription"/>
    <property type="evidence" value="ECO:0007669"/>
    <property type="project" value="InterPro"/>
</dbReference>
<protein>
    <submittedName>
        <fullName evidence="8">SpoIIE family protein phosphatase</fullName>
    </submittedName>
</protein>
<dbReference type="AlphaFoldDB" id="A0A6L6XSH3"/>
<dbReference type="SMART" id="SM00331">
    <property type="entry name" value="PP2C_SIG"/>
    <property type="match status" value="1"/>
</dbReference>
<dbReference type="Gene3D" id="3.30.450.40">
    <property type="match status" value="1"/>
</dbReference>
<feature type="domain" description="Phytochrome chromophore attachment site" evidence="7">
    <location>
        <begin position="207"/>
        <end position="366"/>
    </location>
</feature>
<dbReference type="InterPro" id="IPR052016">
    <property type="entry name" value="Bact_Sigma-Reg"/>
</dbReference>
<evidence type="ECO:0000256" key="5">
    <source>
        <dbReference type="ARBA" id="ARBA00023170"/>
    </source>
</evidence>
<dbReference type="PANTHER" id="PTHR43156">
    <property type="entry name" value="STAGE II SPORULATION PROTEIN E-RELATED"/>
    <property type="match status" value="1"/>
</dbReference>
<dbReference type="InterPro" id="IPR029016">
    <property type="entry name" value="GAF-like_dom_sf"/>
</dbReference>
<proteinExistence type="predicted"/>
<keyword evidence="5" id="KW-0675">Receptor</keyword>
<feature type="compositionally biased region" description="Polar residues" evidence="6">
    <location>
        <begin position="1"/>
        <end position="31"/>
    </location>
</feature>
<gene>
    <name evidence="8" type="ORF">GON03_12260</name>
</gene>
<keyword evidence="2" id="KW-0716">Sensory transduction</keyword>
<evidence type="ECO:0000256" key="2">
    <source>
        <dbReference type="ARBA" id="ARBA00022606"/>
    </source>
</evidence>
<dbReference type="SUPFAM" id="SSF55785">
    <property type="entry name" value="PYP-like sensor domain (PAS domain)"/>
    <property type="match status" value="1"/>
</dbReference>
<dbReference type="InterPro" id="IPR001932">
    <property type="entry name" value="PPM-type_phosphatase-like_dom"/>
</dbReference>
<dbReference type="Pfam" id="PF00360">
    <property type="entry name" value="PHY"/>
    <property type="match status" value="1"/>
</dbReference>
<keyword evidence="9" id="KW-1185">Reference proteome</keyword>
<dbReference type="InterPro" id="IPR001294">
    <property type="entry name" value="Phytochrome"/>
</dbReference>
<evidence type="ECO:0000256" key="6">
    <source>
        <dbReference type="SAM" id="MobiDB-lite"/>
    </source>
</evidence>
<dbReference type="Gene3D" id="3.30.450.270">
    <property type="match status" value="1"/>
</dbReference>
<dbReference type="PROSITE" id="PS50046">
    <property type="entry name" value="PHYTOCHROME_2"/>
    <property type="match status" value="1"/>
</dbReference>
<dbReference type="Pfam" id="PF01590">
    <property type="entry name" value="GAF"/>
    <property type="match status" value="1"/>
</dbReference>
<organism evidence="8 9">
    <name type="scientific">Nocardioides agri</name>
    <dbReference type="NCBI Taxonomy" id="2682843"/>
    <lineage>
        <taxon>Bacteria</taxon>
        <taxon>Bacillati</taxon>
        <taxon>Actinomycetota</taxon>
        <taxon>Actinomycetes</taxon>
        <taxon>Propionibacteriales</taxon>
        <taxon>Nocardioidaceae</taxon>
        <taxon>Nocardioides</taxon>
    </lineage>
</organism>
<dbReference type="InterPro" id="IPR016132">
    <property type="entry name" value="Phyto_chromo_attachment"/>
</dbReference>
<dbReference type="GO" id="GO:0016791">
    <property type="term" value="F:phosphatase activity"/>
    <property type="evidence" value="ECO:0007669"/>
    <property type="project" value="TreeGrafter"/>
</dbReference>
<dbReference type="Gene3D" id="3.30.450.20">
    <property type="entry name" value="PAS domain"/>
    <property type="match status" value="1"/>
</dbReference>
<dbReference type="GO" id="GO:0009881">
    <property type="term" value="F:photoreceptor activity"/>
    <property type="evidence" value="ECO:0007669"/>
    <property type="project" value="UniProtKB-KW"/>
</dbReference>
<accession>A0A6L6XSH3</accession>
<dbReference type="Proteomes" id="UP000473525">
    <property type="component" value="Unassembled WGS sequence"/>
</dbReference>
<keyword evidence="4" id="KW-0157">Chromophore</keyword>
<evidence type="ECO:0000256" key="1">
    <source>
        <dbReference type="ARBA" id="ARBA00022543"/>
    </source>
</evidence>
<dbReference type="EMBL" id="WSEK01000004">
    <property type="protein sequence ID" value="MVQ49958.1"/>
    <property type="molecule type" value="Genomic_DNA"/>
</dbReference>
<dbReference type="SUPFAM" id="SSF81606">
    <property type="entry name" value="PP2C-like"/>
    <property type="match status" value="1"/>
</dbReference>
<sequence length="818" mass="88519">MRSIRTSTTSAPSRAGSTRWGSSTTPSSYVTSALADITPKGEPGPEGLGQTERDSRPPPAPEPPVSQSTLHTPAYGEVDLSTCDREPIHVPGAIQPHGVLVALDDELRAVMVSANVGELLDVTAETALGRPLTELLGPVAAELADRFSRPESTEPLVVTLAGREVDVRRHRSGDRWIVELEPIDPDTARMTYDVTRGAMARLARTGSVVELAGALAGEVRAQLGFDRVMVYRFDDEWNGEVIAEERRSDLNSFLGLHYPASDIPAQARRLYTVNWSRLIADIGYQPVPLHPIFDPSTGAPLDLSHATLRSVSPIHIEYLSNMGVGASMSISLIVDGELWGLVACHHYSGPHRPSHDARAAAEFLGQVASQFVADRERADGRARALDAQTVLARMTARITAAPGWPIGNLLDDHDFLSIVGASGAALLIDGTIHRRGDVPFDDLTLQRIAEVVDDPDHYVTHTDRLPTLLPDLASSTSVAGVLRVGSAPDRWLLWLRPERERVVDWGGDPRNKELAAAEGPDVRLSPRKSFEKWREVVRGRSLPWAPWKLEIAETLGSHMVNLLLNSSKDQIAMAEAMQRSVVLDRPPAVRDAEVAARYEPASSYQLGGDWWDVFELDDGSLAVVVGDVAGHGVDAASAMTQVRMALRAYLFEGHRPAACLDRLDHLMVRLLDHQVATVLVGVVDPARTRVELASAGHPPPMKVVDGQAEEVAVSVRPLLGVGAGEAIATTIDLSPDASLLFYTDGLIERRGADLTALTDRLRRLAAETHGPGSLDDWLDRLLAAHAEGDRRPVAADDTTVLAIRLAPRPAGTTDSRSR</sequence>
<dbReference type="InterPro" id="IPR036457">
    <property type="entry name" value="PPM-type-like_dom_sf"/>
</dbReference>
<keyword evidence="3" id="KW-0378">Hydrolase</keyword>
<name>A0A6L6XSH3_9ACTN</name>
<dbReference type="Pfam" id="PF08446">
    <property type="entry name" value="PAS_2"/>
    <property type="match status" value="1"/>
</dbReference>
<evidence type="ECO:0000259" key="7">
    <source>
        <dbReference type="PROSITE" id="PS50046"/>
    </source>
</evidence>
<dbReference type="InterPro" id="IPR013515">
    <property type="entry name" value="Phytochrome_cen-reg"/>
</dbReference>
<dbReference type="InterPro" id="IPR013654">
    <property type="entry name" value="PAS_2"/>
</dbReference>
<keyword evidence="1" id="KW-0600">Photoreceptor protein</keyword>
<dbReference type="InterPro" id="IPR003018">
    <property type="entry name" value="GAF"/>
</dbReference>
<dbReference type="Gene3D" id="3.60.40.10">
    <property type="entry name" value="PPM-type phosphatase domain"/>
    <property type="match status" value="1"/>
</dbReference>
<feature type="region of interest" description="Disordered" evidence="6">
    <location>
        <begin position="1"/>
        <end position="71"/>
    </location>
</feature>
<evidence type="ECO:0000256" key="3">
    <source>
        <dbReference type="ARBA" id="ARBA00022801"/>
    </source>
</evidence>